<accession>A0A388TBH4</accession>
<comment type="caution">
    <text evidence="1">The sequence shown here is derived from an EMBL/GenBank/DDBJ whole genome shotgun (WGS) entry which is preliminary data.</text>
</comment>
<protein>
    <submittedName>
        <fullName evidence="1">Uncharacterized protein</fullName>
    </submittedName>
</protein>
<keyword evidence="2" id="KW-1185">Reference proteome</keyword>
<evidence type="ECO:0000313" key="1">
    <source>
        <dbReference type="EMBL" id="GBR74139.1"/>
    </source>
</evidence>
<organism evidence="1 2">
    <name type="scientific">Termititenax aidoneus</name>
    <dbReference type="NCBI Taxonomy" id="2218524"/>
    <lineage>
        <taxon>Bacteria</taxon>
        <taxon>Bacillati</taxon>
        <taxon>Candidatus Margulisiibacteriota</taxon>
        <taxon>Candidatus Termititenacia</taxon>
        <taxon>Candidatus Termititenacales</taxon>
        <taxon>Candidatus Termititenacaceae</taxon>
        <taxon>Candidatus Termititenax</taxon>
    </lineage>
</organism>
<dbReference type="Proteomes" id="UP000269352">
    <property type="component" value="Unassembled WGS sequence"/>
</dbReference>
<dbReference type="EMBL" id="BGZN01000031">
    <property type="protein sequence ID" value="GBR74139.1"/>
    <property type="molecule type" value="Genomic_DNA"/>
</dbReference>
<name>A0A388TBH4_TERA1</name>
<dbReference type="AlphaFoldDB" id="A0A388TBH4"/>
<proteinExistence type="predicted"/>
<reference evidence="1 2" key="1">
    <citation type="journal article" date="2019" name="ISME J.">
        <title>Genome analyses of uncultured TG2/ZB3 bacteria in 'Margulisbacteria' specifically attached to ectosymbiotic spirochetes of protists in the termite gut.</title>
        <authorList>
            <person name="Utami Y.D."/>
            <person name="Kuwahara H."/>
            <person name="Igai K."/>
            <person name="Murakami T."/>
            <person name="Sugaya K."/>
            <person name="Morikawa T."/>
            <person name="Nagura Y."/>
            <person name="Yuki M."/>
            <person name="Deevong P."/>
            <person name="Inoue T."/>
            <person name="Kihara K."/>
            <person name="Lo N."/>
            <person name="Yamada A."/>
            <person name="Ohkuma M."/>
            <person name="Hongoh Y."/>
        </authorList>
    </citation>
    <scope>NUCLEOTIDE SEQUENCE [LARGE SCALE GENOMIC DNA]</scope>
    <source>
        <strain evidence="1">NkOx7-01</strain>
    </source>
</reference>
<evidence type="ECO:0000313" key="2">
    <source>
        <dbReference type="Proteomes" id="UP000269352"/>
    </source>
</evidence>
<sequence length="104" mass="11786">MLSKKDLEVMSAWGIKIYPCKIEKDGNGIKKKALFPRKGVLTPEWKFWADKQQADINNIWAYVSKRPDYGFACVLPDNVAVIDCDDAESYHNVKEIFNKAGASC</sequence>
<gene>
    <name evidence="1" type="ORF">NO1_1368</name>
</gene>